<dbReference type="PROSITE" id="PS50294">
    <property type="entry name" value="WD_REPEATS_REGION"/>
    <property type="match status" value="2"/>
</dbReference>
<dbReference type="InterPro" id="IPR015943">
    <property type="entry name" value="WD40/YVTN_repeat-like_dom_sf"/>
</dbReference>
<sequence length="227" mass="25106">MSKIPEISNSNKPPKIVNESEVVGNHKGLLSCCSFFGSEHQILTAGSDCDLILWDVESGSELSKLSGHDGTVLNFSVSPTDMCRLVASSSIDKSVRIWDMRSNKTVQIFDQHDYNVNCVEFLRTGESIISGSDDAKCRFFDLRSDKLIGVYQKNSVLFGVNDLDVSSSGRILFSGHHDGTINVWDTLKFCRLQITYGHDERISCLKTSPDGLALATSSWDSTIKVWS</sequence>
<name>A0A177B4Q3_9BILA</name>
<accession>A0A177B4Q3</accession>
<dbReference type="GO" id="GO:0007165">
    <property type="term" value="P:signal transduction"/>
    <property type="evidence" value="ECO:0007669"/>
    <property type="project" value="InterPro"/>
</dbReference>
<dbReference type="InterPro" id="IPR019775">
    <property type="entry name" value="WD40_repeat_CS"/>
</dbReference>
<dbReference type="Gene3D" id="2.130.10.10">
    <property type="entry name" value="YVTN repeat-like/Quinoprotein amine dehydrogenase"/>
    <property type="match status" value="1"/>
</dbReference>
<dbReference type="SMART" id="SM00320">
    <property type="entry name" value="WD40"/>
    <property type="match status" value="5"/>
</dbReference>
<dbReference type="PROSITE" id="PS00678">
    <property type="entry name" value="WD_REPEATS_1"/>
    <property type="match status" value="2"/>
</dbReference>
<dbReference type="AlphaFoldDB" id="A0A177B4Q3"/>
<dbReference type="PRINTS" id="PR00320">
    <property type="entry name" value="GPROTEINBRPT"/>
</dbReference>
<dbReference type="PANTHER" id="PTHR19850">
    <property type="entry name" value="GUANINE NUCLEOTIDE-BINDING PROTEIN BETA G PROTEIN BETA"/>
    <property type="match status" value="1"/>
</dbReference>
<keyword evidence="1 3" id="KW-0853">WD repeat</keyword>
<feature type="repeat" description="WD" evidence="3">
    <location>
        <begin position="109"/>
        <end position="150"/>
    </location>
</feature>
<feature type="repeat" description="WD" evidence="3">
    <location>
        <begin position="160"/>
        <end position="185"/>
    </location>
</feature>
<dbReference type="EMBL" id="LWCA01000453">
    <property type="protein sequence ID" value="OAF68394.1"/>
    <property type="molecule type" value="Genomic_DNA"/>
</dbReference>
<dbReference type="Pfam" id="PF25391">
    <property type="entry name" value="WD40_Gbeta"/>
    <property type="match status" value="1"/>
</dbReference>
<gene>
    <name evidence="4" type="ORF">A3Q56_03855</name>
</gene>
<keyword evidence="5" id="KW-1185">Reference proteome</keyword>
<dbReference type="InterPro" id="IPR020472">
    <property type="entry name" value="WD40_PAC1"/>
</dbReference>
<proteinExistence type="predicted"/>
<reference evidence="4 5" key="1">
    <citation type="submission" date="2016-04" db="EMBL/GenBank/DDBJ databases">
        <title>The genome of Intoshia linei affirms orthonectids as highly simplified spiralians.</title>
        <authorList>
            <person name="Mikhailov K.V."/>
            <person name="Slusarev G.S."/>
            <person name="Nikitin M.A."/>
            <person name="Logacheva M.D."/>
            <person name="Penin A."/>
            <person name="Aleoshin V."/>
            <person name="Panchin Y.V."/>
        </authorList>
    </citation>
    <scope>NUCLEOTIDE SEQUENCE [LARGE SCALE GENOMIC DNA]</scope>
    <source>
        <strain evidence="4">Intl2013</strain>
        <tissue evidence="4">Whole animal</tissue>
    </source>
</reference>
<feature type="repeat" description="WD" evidence="3">
    <location>
        <begin position="65"/>
        <end position="108"/>
    </location>
</feature>
<dbReference type="OrthoDB" id="10255630at2759"/>
<keyword evidence="2" id="KW-0677">Repeat</keyword>
<organism evidence="4 5">
    <name type="scientific">Intoshia linei</name>
    <dbReference type="NCBI Taxonomy" id="1819745"/>
    <lineage>
        <taxon>Eukaryota</taxon>
        <taxon>Metazoa</taxon>
        <taxon>Spiralia</taxon>
        <taxon>Lophotrochozoa</taxon>
        <taxon>Mesozoa</taxon>
        <taxon>Orthonectida</taxon>
        <taxon>Rhopaluridae</taxon>
        <taxon>Intoshia</taxon>
    </lineage>
</organism>
<dbReference type="SUPFAM" id="SSF50978">
    <property type="entry name" value="WD40 repeat-like"/>
    <property type="match status" value="1"/>
</dbReference>
<evidence type="ECO:0000256" key="2">
    <source>
        <dbReference type="ARBA" id="ARBA00022737"/>
    </source>
</evidence>
<dbReference type="InterPro" id="IPR016346">
    <property type="entry name" value="G-protein_beta_1-5"/>
</dbReference>
<evidence type="ECO:0000256" key="1">
    <source>
        <dbReference type="ARBA" id="ARBA00022574"/>
    </source>
</evidence>
<protein>
    <submittedName>
        <fullName evidence="4">Uncharacterized protein</fullName>
    </submittedName>
</protein>
<evidence type="ECO:0000313" key="4">
    <source>
        <dbReference type="EMBL" id="OAF68394.1"/>
    </source>
</evidence>
<feature type="repeat" description="WD" evidence="3">
    <location>
        <begin position="23"/>
        <end position="64"/>
    </location>
</feature>
<evidence type="ECO:0000313" key="5">
    <source>
        <dbReference type="Proteomes" id="UP000078046"/>
    </source>
</evidence>
<feature type="repeat" description="WD" evidence="3">
    <location>
        <begin position="195"/>
        <end position="227"/>
    </location>
</feature>
<dbReference type="PROSITE" id="PS50082">
    <property type="entry name" value="WD_REPEATS_2"/>
    <property type="match status" value="5"/>
</dbReference>
<dbReference type="CDD" id="cd00200">
    <property type="entry name" value="WD40"/>
    <property type="match status" value="1"/>
</dbReference>
<dbReference type="Proteomes" id="UP000078046">
    <property type="component" value="Unassembled WGS sequence"/>
</dbReference>
<dbReference type="InterPro" id="IPR001680">
    <property type="entry name" value="WD40_rpt"/>
</dbReference>
<evidence type="ECO:0000256" key="3">
    <source>
        <dbReference type="PROSITE-ProRule" id="PRU00221"/>
    </source>
</evidence>
<dbReference type="InterPro" id="IPR036322">
    <property type="entry name" value="WD40_repeat_dom_sf"/>
</dbReference>
<comment type="caution">
    <text evidence="4">The sequence shown here is derived from an EMBL/GenBank/DDBJ whole genome shotgun (WGS) entry which is preliminary data.</text>
</comment>